<dbReference type="Proteomes" id="UP000663860">
    <property type="component" value="Unassembled WGS sequence"/>
</dbReference>
<evidence type="ECO:0000313" key="3">
    <source>
        <dbReference type="EMBL" id="CAF4034951.1"/>
    </source>
</evidence>
<dbReference type="PANTHER" id="PTHR35596">
    <property type="entry name" value="DUF2263 DOMAIN-CONTAINING PROTEIN"/>
    <property type="match status" value="1"/>
</dbReference>
<dbReference type="EMBL" id="CAJNOE010000269">
    <property type="protein sequence ID" value="CAF1106355.1"/>
    <property type="molecule type" value="Genomic_DNA"/>
</dbReference>
<gene>
    <name evidence="2" type="ORF">IZO911_LOCUS23332</name>
    <name evidence="3" type="ORF">KXQ929_LOCUS30529</name>
</gene>
<accession>A0A819QNU8</accession>
<dbReference type="InterPro" id="IPR043472">
    <property type="entry name" value="Macro_dom-like"/>
</dbReference>
<dbReference type="Gene3D" id="3.40.220.10">
    <property type="entry name" value="Leucine Aminopeptidase, subunit E, domain 1"/>
    <property type="match status" value="1"/>
</dbReference>
<dbReference type="AlphaFoldDB" id="A0A819QNU8"/>
<evidence type="ECO:0000259" key="1">
    <source>
        <dbReference type="Pfam" id="PF10021"/>
    </source>
</evidence>
<dbReference type="PANTHER" id="PTHR35596:SF1">
    <property type="entry name" value="MICROBIAL-TYPE PARG CATALYTIC DOMAIN-CONTAINING PROTEIN"/>
    <property type="match status" value="1"/>
</dbReference>
<feature type="domain" description="Microbial-type PARG catalytic" evidence="1">
    <location>
        <begin position="165"/>
        <end position="232"/>
    </location>
</feature>
<dbReference type="EMBL" id="CAJOBB010003338">
    <property type="protein sequence ID" value="CAF4034951.1"/>
    <property type="molecule type" value="Genomic_DNA"/>
</dbReference>
<evidence type="ECO:0000313" key="2">
    <source>
        <dbReference type="EMBL" id="CAF1106355.1"/>
    </source>
</evidence>
<sequence length="392" mass="45065">MSSPLYIPHASLNHEHIESLVKLCLSKDVHRVDVHGGRKAALKYLLNMHAMGLDLSPYINVTEIKKLEEQFIELKQFDFFKREFDVHHDDKFEPYWELTNDSSNIHKISKLARQFTNKEKGFRPERLKIYFNSAEIDQISNSQATFDTDGFVDGDARDFMIKYPISKRQNKGQINTKQGRIQAVIFDIPADKQIIILDFADERMPGGFFLSGATTQEETICYNSDTYRGLLDLKYTRFDGGFFIPEFGCLYIKRVQFFKPPAFSHKRVTDIVAAACYDLTGEHGLYITPNSDEQIEINTRKKFETIIAAAQANTEGNGDNTYLILGPIGCGAFKNKLESIAKLWAEVLLKPLNQILNTQQRHAFQHIWFLSGTDQKLKVFERAFNLNISERL</sequence>
<dbReference type="Proteomes" id="UP000663868">
    <property type="component" value="Unassembled WGS sequence"/>
</dbReference>
<dbReference type="Pfam" id="PF10021">
    <property type="entry name" value="PARG_cat_microb"/>
    <property type="match status" value="1"/>
</dbReference>
<comment type="caution">
    <text evidence="3">The sequence shown here is derived from an EMBL/GenBank/DDBJ whole genome shotgun (WGS) entry which is preliminary data.</text>
</comment>
<organism evidence="3 4">
    <name type="scientific">Adineta steineri</name>
    <dbReference type="NCBI Taxonomy" id="433720"/>
    <lineage>
        <taxon>Eukaryota</taxon>
        <taxon>Metazoa</taxon>
        <taxon>Spiralia</taxon>
        <taxon>Gnathifera</taxon>
        <taxon>Rotifera</taxon>
        <taxon>Eurotatoria</taxon>
        <taxon>Bdelloidea</taxon>
        <taxon>Adinetida</taxon>
        <taxon>Adinetidae</taxon>
        <taxon>Adineta</taxon>
    </lineage>
</organism>
<proteinExistence type="predicted"/>
<reference evidence="3" key="1">
    <citation type="submission" date="2021-02" db="EMBL/GenBank/DDBJ databases">
        <authorList>
            <person name="Nowell W R."/>
        </authorList>
    </citation>
    <scope>NUCLEOTIDE SEQUENCE</scope>
</reference>
<protein>
    <recommendedName>
        <fullName evidence="1">Microbial-type PARG catalytic domain-containing protein</fullName>
    </recommendedName>
</protein>
<name>A0A819QNU8_9BILA</name>
<dbReference type="InterPro" id="IPR019261">
    <property type="entry name" value="PARG_cat_microbial"/>
</dbReference>
<evidence type="ECO:0000313" key="4">
    <source>
        <dbReference type="Proteomes" id="UP000663868"/>
    </source>
</evidence>